<dbReference type="GO" id="GO:0048407">
    <property type="term" value="F:platelet-derived growth factor binding"/>
    <property type="evidence" value="ECO:0007669"/>
    <property type="project" value="TreeGrafter"/>
</dbReference>
<dbReference type="InterPro" id="IPR000719">
    <property type="entry name" value="Prot_kinase_dom"/>
</dbReference>
<dbReference type="SMART" id="SM00219">
    <property type="entry name" value="TyrKc"/>
    <property type="match status" value="1"/>
</dbReference>
<evidence type="ECO:0000313" key="7">
    <source>
        <dbReference type="RefSeq" id="XP_013763719.1"/>
    </source>
</evidence>
<dbReference type="GeneID" id="106456092"/>
<evidence type="ECO:0000256" key="4">
    <source>
        <dbReference type="SAM" id="SignalP"/>
    </source>
</evidence>
<dbReference type="Pfam" id="PF07714">
    <property type="entry name" value="PK_Tyr_Ser-Thr"/>
    <property type="match status" value="1"/>
</dbReference>
<evidence type="ECO:0000313" key="6">
    <source>
        <dbReference type="Proteomes" id="UP000695023"/>
    </source>
</evidence>
<keyword evidence="1" id="KW-0547">Nucleotide-binding</keyword>
<feature type="signal peptide" evidence="4">
    <location>
        <begin position="1"/>
        <end position="27"/>
    </location>
</feature>
<dbReference type="RefSeq" id="XP_013763719.1">
    <property type="nucleotide sequence ID" value="XM_013908265.1"/>
</dbReference>
<keyword evidence="3" id="KW-0675">Receptor</keyword>
<dbReference type="InterPro" id="IPR008266">
    <property type="entry name" value="Tyr_kinase_AS"/>
</dbReference>
<dbReference type="InterPro" id="IPR050122">
    <property type="entry name" value="RTK"/>
</dbReference>
<dbReference type="InterPro" id="IPR001245">
    <property type="entry name" value="Ser-Thr/Tyr_kinase_cat_dom"/>
</dbReference>
<dbReference type="InterPro" id="IPR020635">
    <property type="entry name" value="Tyr_kinase_cat_dom"/>
</dbReference>
<dbReference type="PANTHER" id="PTHR24416">
    <property type="entry name" value="TYROSINE-PROTEIN KINASE RECEPTOR"/>
    <property type="match status" value="1"/>
</dbReference>
<keyword evidence="2" id="KW-0067">ATP-binding</keyword>
<dbReference type="GO" id="GO:0043235">
    <property type="term" value="C:receptor complex"/>
    <property type="evidence" value="ECO:0007669"/>
    <property type="project" value="TreeGrafter"/>
</dbReference>
<feature type="domain" description="Protein kinase" evidence="5">
    <location>
        <begin position="1"/>
        <end position="118"/>
    </location>
</feature>
<feature type="non-terminal residue" evidence="7">
    <location>
        <position position="118"/>
    </location>
</feature>
<dbReference type="GO" id="GO:0005019">
    <property type="term" value="F:platelet-derived growth factor beta-receptor activity"/>
    <property type="evidence" value="ECO:0007669"/>
    <property type="project" value="TreeGrafter"/>
</dbReference>
<dbReference type="PROSITE" id="PS50011">
    <property type="entry name" value="PROTEIN_KINASE_DOM"/>
    <property type="match status" value="1"/>
</dbReference>
<dbReference type="GO" id="GO:0060326">
    <property type="term" value="P:cell chemotaxis"/>
    <property type="evidence" value="ECO:0007669"/>
    <property type="project" value="TreeGrafter"/>
</dbReference>
<evidence type="ECO:0000256" key="3">
    <source>
        <dbReference type="ARBA" id="ARBA00023170"/>
    </source>
</evidence>
<organism evidence="6 7">
    <name type="scientific">Pundamilia nyererei</name>
    <dbReference type="NCBI Taxonomy" id="303518"/>
    <lineage>
        <taxon>Eukaryota</taxon>
        <taxon>Metazoa</taxon>
        <taxon>Chordata</taxon>
        <taxon>Craniata</taxon>
        <taxon>Vertebrata</taxon>
        <taxon>Euteleostomi</taxon>
        <taxon>Actinopterygii</taxon>
        <taxon>Neopterygii</taxon>
        <taxon>Teleostei</taxon>
        <taxon>Neoteleostei</taxon>
        <taxon>Acanthomorphata</taxon>
        <taxon>Ovalentaria</taxon>
        <taxon>Cichlomorphae</taxon>
        <taxon>Cichliformes</taxon>
        <taxon>Cichlidae</taxon>
        <taxon>African cichlids</taxon>
        <taxon>Pseudocrenilabrinae</taxon>
        <taxon>Haplochromini</taxon>
        <taxon>Pundamilia</taxon>
    </lineage>
</organism>
<dbReference type="Proteomes" id="UP000695023">
    <property type="component" value="Unplaced"/>
</dbReference>
<name>A0A9Y6J602_9CICH</name>
<dbReference type="SUPFAM" id="SSF56112">
    <property type="entry name" value="Protein kinase-like (PK-like)"/>
    <property type="match status" value="1"/>
</dbReference>
<dbReference type="GO" id="GO:0005524">
    <property type="term" value="F:ATP binding"/>
    <property type="evidence" value="ECO:0007669"/>
    <property type="project" value="UniProtKB-KW"/>
</dbReference>
<dbReference type="PANTHER" id="PTHR24416:SF53">
    <property type="entry name" value="PLATELET-DERIVED GROWTH FACTOR RECEPTOR BETA"/>
    <property type="match status" value="1"/>
</dbReference>
<accession>A0A9Y6J602</accession>
<dbReference type="GO" id="GO:0005886">
    <property type="term" value="C:plasma membrane"/>
    <property type="evidence" value="ECO:0007669"/>
    <property type="project" value="TreeGrafter"/>
</dbReference>
<evidence type="ECO:0000256" key="1">
    <source>
        <dbReference type="ARBA" id="ARBA00022741"/>
    </source>
</evidence>
<evidence type="ECO:0000259" key="5">
    <source>
        <dbReference type="PROSITE" id="PS50011"/>
    </source>
</evidence>
<keyword evidence="6" id="KW-1185">Reference proteome</keyword>
<dbReference type="InterPro" id="IPR011009">
    <property type="entry name" value="Kinase-like_dom_sf"/>
</dbReference>
<proteinExistence type="predicted"/>
<evidence type="ECO:0000256" key="2">
    <source>
        <dbReference type="ARBA" id="ARBA00022840"/>
    </source>
</evidence>
<feature type="chain" id="PRO_5041385129" evidence="4">
    <location>
        <begin position="28"/>
        <end position="118"/>
    </location>
</feature>
<gene>
    <name evidence="7" type="primary">LOC106456092</name>
</gene>
<dbReference type="GO" id="GO:0014911">
    <property type="term" value="P:positive regulation of smooth muscle cell migration"/>
    <property type="evidence" value="ECO:0007669"/>
    <property type="project" value="TreeGrafter"/>
</dbReference>
<dbReference type="Gene3D" id="1.10.510.10">
    <property type="entry name" value="Transferase(Phosphotransferase) domain 1"/>
    <property type="match status" value="1"/>
</dbReference>
<sequence length="118" mass="13419">MYSHVTLFTYLSVFVLCVPQCVHRDLAARNILVCEGKLVKVCDFGLARDLLKDQDYIARGNSFLPLKWMSPESIFQNIYSSQSDVWSYGVLLWEIFSLGNPVCHTSVRQPRLCQCAPG</sequence>
<dbReference type="AlphaFoldDB" id="A0A9Y6J602"/>
<dbReference type="PROSITE" id="PS00109">
    <property type="entry name" value="PROTEIN_KINASE_TYR"/>
    <property type="match status" value="1"/>
</dbReference>
<protein>
    <submittedName>
        <fullName evidence="7">Platelet-derived growth factor receptor beta-like</fullName>
    </submittedName>
</protein>
<dbReference type="PRINTS" id="PR00109">
    <property type="entry name" value="TYRKINASE"/>
</dbReference>
<keyword evidence="4" id="KW-0732">Signal</keyword>
<reference evidence="7" key="1">
    <citation type="submission" date="2025-08" db="UniProtKB">
        <authorList>
            <consortium name="RefSeq"/>
        </authorList>
    </citation>
    <scope>IDENTIFICATION</scope>
</reference>
<dbReference type="GO" id="GO:0001525">
    <property type="term" value="P:angiogenesis"/>
    <property type="evidence" value="ECO:0007669"/>
    <property type="project" value="TreeGrafter"/>
</dbReference>